<dbReference type="RefSeq" id="WP_188419799.1">
    <property type="nucleotide sequence ID" value="NZ_BMDP01000001.1"/>
</dbReference>
<keyword evidence="3" id="KW-1185">Reference proteome</keyword>
<evidence type="ECO:0008006" key="4">
    <source>
        <dbReference type="Google" id="ProtNLM"/>
    </source>
</evidence>
<evidence type="ECO:0000256" key="1">
    <source>
        <dbReference type="SAM" id="SignalP"/>
    </source>
</evidence>
<dbReference type="SUPFAM" id="SSF110087">
    <property type="entry name" value="DR1885-like metal-binding protein"/>
    <property type="match status" value="1"/>
</dbReference>
<reference evidence="2" key="2">
    <citation type="submission" date="2020-09" db="EMBL/GenBank/DDBJ databases">
        <authorList>
            <person name="Sun Q."/>
            <person name="Sedlacek I."/>
        </authorList>
    </citation>
    <scope>NUCLEOTIDE SEQUENCE</scope>
    <source>
        <strain evidence="2">CCM 7664</strain>
    </source>
</reference>
<dbReference type="InterPro" id="IPR036182">
    <property type="entry name" value="PCuAC_sf"/>
</dbReference>
<sequence>MNFRSVTFFIASISAALIASTAIAQQNPAGTIRVDHSYARATMPGQTSGGAYLTLENRGDHPDTLIAVQSPVAQSVEIHTMAMSGNVMRMREIGSIDIKPGEKITMRPGDGYHLMLMGLKAPLKAGDRLPLTLTFRKGGKMETTIVVDDGSMNHSEMSHHH</sequence>
<keyword evidence="1" id="KW-0732">Signal</keyword>
<dbReference type="InterPro" id="IPR058248">
    <property type="entry name" value="Lxx211020-like"/>
</dbReference>
<accession>A0A8J3F5R0</accession>
<protein>
    <recommendedName>
        <fullName evidence="4">Copper chaperone PCu(A)C</fullName>
    </recommendedName>
</protein>
<evidence type="ECO:0000313" key="2">
    <source>
        <dbReference type="EMBL" id="GGI53776.1"/>
    </source>
</evidence>
<reference evidence="2" key="1">
    <citation type="journal article" date="2014" name="Int. J. Syst. Evol. Microbiol.">
        <title>Complete genome sequence of Corynebacterium casei LMG S-19264T (=DSM 44701T), isolated from a smear-ripened cheese.</title>
        <authorList>
            <consortium name="US DOE Joint Genome Institute (JGI-PGF)"/>
            <person name="Walter F."/>
            <person name="Albersmeier A."/>
            <person name="Kalinowski J."/>
            <person name="Ruckert C."/>
        </authorList>
    </citation>
    <scope>NUCLEOTIDE SEQUENCE</scope>
    <source>
        <strain evidence="2">CCM 7664</strain>
    </source>
</reference>
<comment type="caution">
    <text evidence="2">The sequence shown here is derived from an EMBL/GenBank/DDBJ whole genome shotgun (WGS) entry which is preliminary data.</text>
</comment>
<dbReference type="Gene3D" id="2.60.40.1890">
    <property type="entry name" value="PCu(A)C copper chaperone"/>
    <property type="match status" value="1"/>
</dbReference>
<dbReference type="Proteomes" id="UP000627205">
    <property type="component" value="Unassembled WGS sequence"/>
</dbReference>
<organism evidence="2 3">
    <name type="scientific">Oxalicibacterium solurbis</name>
    <dbReference type="NCBI Taxonomy" id="69280"/>
    <lineage>
        <taxon>Bacteria</taxon>
        <taxon>Pseudomonadati</taxon>
        <taxon>Pseudomonadota</taxon>
        <taxon>Betaproteobacteria</taxon>
        <taxon>Burkholderiales</taxon>
        <taxon>Oxalobacteraceae</taxon>
        <taxon>Oxalicibacterium</taxon>
    </lineage>
</organism>
<proteinExistence type="predicted"/>
<dbReference type="Pfam" id="PF04314">
    <property type="entry name" value="PCuAC"/>
    <property type="match status" value="1"/>
</dbReference>
<dbReference type="PANTHER" id="PTHR36302">
    <property type="entry name" value="BLR7088 PROTEIN"/>
    <property type="match status" value="1"/>
</dbReference>
<dbReference type="EMBL" id="BMDP01000001">
    <property type="protein sequence ID" value="GGI53776.1"/>
    <property type="molecule type" value="Genomic_DNA"/>
</dbReference>
<dbReference type="AlphaFoldDB" id="A0A8J3F5R0"/>
<evidence type="ECO:0000313" key="3">
    <source>
        <dbReference type="Proteomes" id="UP000627205"/>
    </source>
</evidence>
<dbReference type="InterPro" id="IPR007410">
    <property type="entry name" value="LpqE-like"/>
</dbReference>
<dbReference type="PANTHER" id="PTHR36302:SF1">
    <property type="entry name" value="COPPER CHAPERONE PCU(A)C"/>
    <property type="match status" value="1"/>
</dbReference>
<name>A0A8J3F5R0_9BURK</name>
<gene>
    <name evidence="2" type="ORF">GCM10011430_09500</name>
</gene>
<feature type="chain" id="PRO_5035284194" description="Copper chaperone PCu(A)C" evidence="1">
    <location>
        <begin position="25"/>
        <end position="161"/>
    </location>
</feature>
<feature type="signal peptide" evidence="1">
    <location>
        <begin position="1"/>
        <end position="24"/>
    </location>
</feature>